<dbReference type="NCBIfam" id="TIGR00074">
    <property type="entry name" value="hypC_hupF"/>
    <property type="match status" value="1"/>
</dbReference>
<dbReference type="FunFam" id="2.30.30.140:FF:000022">
    <property type="entry name" value="Hydrogenase assembly chaperone HybG"/>
    <property type="match status" value="1"/>
</dbReference>
<dbReference type="PROSITE" id="PS01097">
    <property type="entry name" value="HUPF_HYPC"/>
    <property type="match status" value="1"/>
</dbReference>
<evidence type="ECO:0000313" key="3">
    <source>
        <dbReference type="Proteomes" id="UP000540989"/>
    </source>
</evidence>
<organism evidence="2 3">
    <name type="scientific">Granulicella aggregans</name>
    <dbReference type="NCBI Taxonomy" id="474949"/>
    <lineage>
        <taxon>Bacteria</taxon>
        <taxon>Pseudomonadati</taxon>
        <taxon>Acidobacteriota</taxon>
        <taxon>Terriglobia</taxon>
        <taxon>Terriglobales</taxon>
        <taxon>Acidobacteriaceae</taxon>
        <taxon>Granulicella</taxon>
    </lineage>
</organism>
<sequence>MCLAVPGKIVSIVAEPFFGLRTGKVNFGGIRKEVCLDYTPEARVGDYVMVHVGFALSVVDEAEAGRVFDALRELDLLEELQEVRT</sequence>
<reference evidence="2 3" key="1">
    <citation type="submission" date="2020-08" db="EMBL/GenBank/DDBJ databases">
        <title>Genomic Encyclopedia of Type Strains, Phase IV (KMG-V): Genome sequencing to study the core and pangenomes of soil and plant-associated prokaryotes.</title>
        <authorList>
            <person name="Whitman W."/>
        </authorList>
    </citation>
    <scope>NUCLEOTIDE SEQUENCE [LARGE SCALE GENOMIC DNA]</scope>
    <source>
        <strain evidence="2 3">M8UP14</strain>
    </source>
</reference>
<comment type="caution">
    <text evidence="2">The sequence shown here is derived from an EMBL/GenBank/DDBJ whole genome shotgun (WGS) entry which is preliminary data.</text>
</comment>
<proteinExistence type="inferred from homology"/>
<dbReference type="PRINTS" id="PR00445">
    <property type="entry name" value="HUPFHYPC"/>
</dbReference>
<dbReference type="GO" id="GO:0051604">
    <property type="term" value="P:protein maturation"/>
    <property type="evidence" value="ECO:0007669"/>
    <property type="project" value="TreeGrafter"/>
</dbReference>
<gene>
    <name evidence="2" type="ORF">HDF16_004681</name>
</gene>
<dbReference type="EMBL" id="JACHIP010000008">
    <property type="protein sequence ID" value="MBB5059947.1"/>
    <property type="molecule type" value="Genomic_DNA"/>
</dbReference>
<name>A0A7W7ZHF0_9BACT</name>
<dbReference type="GO" id="GO:0005506">
    <property type="term" value="F:iron ion binding"/>
    <property type="evidence" value="ECO:0007669"/>
    <property type="project" value="TreeGrafter"/>
</dbReference>
<dbReference type="GO" id="GO:1902670">
    <property type="term" value="F:carbon dioxide binding"/>
    <property type="evidence" value="ECO:0007669"/>
    <property type="project" value="TreeGrafter"/>
</dbReference>
<dbReference type="PANTHER" id="PTHR35177:SF2">
    <property type="entry name" value="HYDROGENASE MATURATION FACTOR HYBG"/>
    <property type="match status" value="1"/>
</dbReference>
<dbReference type="Proteomes" id="UP000540989">
    <property type="component" value="Unassembled WGS sequence"/>
</dbReference>
<keyword evidence="3" id="KW-1185">Reference proteome</keyword>
<dbReference type="Gene3D" id="2.30.30.140">
    <property type="match status" value="1"/>
</dbReference>
<evidence type="ECO:0000256" key="1">
    <source>
        <dbReference type="ARBA" id="ARBA00006018"/>
    </source>
</evidence>
<accession>A0A7W7ZHF0</accession>
<comment type="similarity">
    <text evidence="1">Belongs to the HupF/HypC family.</text>
</comment>
<dbReference type="AlphaFoldDB" id="A0A7W7ZHF0"/>
<dbReference type="Pfam" id="PF01455">
    <property type="entry name" value="HupF_HypC"/>
    <property type="match status" value="1"/>
</dbReference>
<protein>
    <submittedName>
        <fullName evidence="2">Hydrogenase expression/formation protein HypC</fullName>
    </submittedName>
</protein>
<evidence type="ECO:0000313" key="2">
    <source>
        <dbReference type="EMBL" id="MBB5059947.1"/>
    </source>
</evidence>
<dbReference type="InterPro" id="IPR001109">
    <property type="entry name" value="Hydrogenase_HupF/HypC"/>
</dbReference>
<dbReference type="PANTHER" id="PTHR35177">
    <property type="entry name" value="HYDROGENASE MATURATION FACTOR HYBG"/>
    <property type="match status" value="1"/>
</dbReference>
<dbReference type="SUPFAM" id="SSF159127">
    <property type="entry name" value="HupF/HypC-like"/>
    <property type="match status" value="1"/>
</dbReference>
<dbReference type="RefSeq" id="WP_184221928.1">
    <property type="nucleotide sequence ID" value="NZ_JACHIP010000008.1"/>
</dbReference>
<dbReference type="InterPro" id="IPR019812">
    <property type="entry name" value="Hydgase_assmbl_chp_CS"/>
</dbReference>